<dbReference type="EMBL" id="NKHU02000121">
    <property type="protein sequence ID" value="RHZ53637.1"/>
    <property type="molecule type" value="Genomic_DNA"/>
</dbReference>
<organism evidence="1 2">
    <name type="scientific">Aspergillus thermomutatus</name>
    <name type="common">Neosartorya pseudofischeri</name>
    <dbReference type="NCBI Taxonomy" id="41047"/>
    <lineage>
        <taxon>Eukaryota</taxon>
        <taxon>Fungi</taxon>
        <taxon>Dikarya</taxon>
        <taxon>Ascomycota</taxon>
        <taxon>Pezizomycotina</taxon>
        <taxon>Eurotiomycetes</taxon>
        <taxon>Eurotiomycetidae</taxon>
        <taxon>Eurotiales</taxon>
        <taxon>Aspergillaceae</taxon>
        <taxon>Aspergillus</taxon>
        <taxon>Aspergillus subgen. Fumigati</taxon>
    </lineage>
</organism>
<sequence length="151" mass="17118">METAARSLLKGYFCAGADLYVQNSNSGFMEHGLMAHGEILTGAYPLPRQDIPDHVPSEFADESIAAVGTLFAELITVKNDLRSPYRRSEEGYYAQYQERSATASQKAFHLICRHTDTLSLWIDTELNRLDDIVRLDKERLRIEQLRRDGAP</sequence>
<gene>
    <name evidence="1" type="ORF">CDV56_100794</name>
</gene>
<evidence type="ECO:0000313" key="2">
    <source>
        <dbReference type="Proteomes" id="UP000215305"/>
    </source>
</evidence>
<dbReference type="GeneID" id="38122768"/>
<dbReference type="Proteomes" id="UP000215305">
    <property type="component" value="Unassembled WGS sequence"/>
</dbReference>
<accession>A0A397GSS4</accession>
<dbReference type="RefSeq" id="XP_026613674.1">
    <property type="nucleotide sequence ID" value="XM_026754413.1"/>
</dbReference>
<comment type="caution">
    <text evidence="1">The sequence shown here is derived from an EMBL/GenBank/DDBJ whole genome shotgun (WGS) entry which is preliminary data.</text>
</comment>
<reference evidence="1" key="1">
    <citation type="submission" date="2018-08" db="EMBL/GenBank/DDBJ databases">
        <title>Draft genome sequence of azole-resistant Aspergillus thermomutatus (Neosartorya pseudofischeri) strain HMR AF 39, isolated from a human nasal aspirate.</title>
        <authorList>
            <person name="Parent-Michaud M."/>
            <person name="Dufresne P.J."/>
            <person name="Fournier E."/>
            <person name="Martineau C."/>
            <person name="Moreira S."/>
            <person name="Perkins V."/>
            <person name="De Repentigny L."/>
            <person name="Dufresne S.F."/>
        </authorList>
    </citation>
    <scope>NUCLEOTIDE SEQUENCE [LARGE SCALE GENOMIC DNA]</scope>
    <source>
        <strain evidence="1">HMR AF 39</strain>
    </source>
</reference>
<name>A0A397GSS4_ASPTH</name>
<evidence type="ECO:0000313" key="1">
    <source>
        <dbReference type="EMBL" id="RHZ53637.1"/>
    </source>
</evidence>
<protein>
    <submittedName>
        <fullName evidence="1">Uncharacterized protein</fullName>
    </submittedName>
</protein>
<dbReference type="VEuPathDB" id="FungiDB:CDV56_100794"/>
<dbReference type="AlphaFoldDB" id="A0A397GSS4"/>
<proteinExistence type="predicted"/>
<keyword evidence="2" id="KW-1185">Reference proteome</keyword>